<comment type="caution">
    <text evidence="1">The sequence shown here is derived from an EMBL/GenBank/DDBJ whole genome shotgun (WGS) entry which is preliminary data.</text>
</comment>
<dbReference type="Proteomes" id="UP001196413">
    <property type="component" value="Unassembled WGS sequence"/>
</dbReference>
<proteinExistence type="predicted"/>
<dbReference type="AlphaFoldDB" id="A0AAD5R4Y6"/>
<name>A0AAD5R4Y6_PARTN</name>
<keyword evidence="2" id="KW-1185">Reference proteome</keyword>
<accession>A0AAD5R4Y6</accession>
<reference evidence="1" key="1">
    <citation type="submission" date="2021-06" db="EMBL/GenBank/DDBJ databases">
        <title>Parelaphostrongylus tenuis whole genome reference sequence.</title>
        <authorList>
            <person name="Garwood T.J."/>
            <person name="Larsen P.A."/>
            <person name="Fountain-Jones N.M."/>
            <person name="Garbe J.R."/>
            <person name="Macchietto M.G."/>
            <person name="Kania S.A."/>
            <person name="Gerhold R.W."/>
            <person name="Richards J.E."/>
            <person name="Wolf T.M."/>
        </authorList>
    </citation>
    <scope>NUCLEOTIDE SEQUENCE</scope>
    <source>
        <strain evidence="1">MNPRO001-30</strain>
        <tissue evidence="1">Meninges</tissue>
    </source>
</reference>
<sequence length="57" mass="6168">MDGLLIVITAELDPFNGLKGFPLQIANKGTFEGLRHFVNIRLPQTHSSSSSDNEPSG</sequence>
<gene>
    <name evidence="1" type="ORF">KIN20_030535</name>
</gene>
<dbReference type="EMBL" id="JAHQIW010006416">
    <property type="protein sequence ID" value="KAJ1369134.1"/>
    <property type="molecule type" value="Genomic_DNA"/>
</dbReference>
<organism evidence="1 2">
    <name type="scientific">Parelaphostrongylus tenuis</name>
    <name type="common">Meningeal worm</name>
    <dbReference type="NCBI Taxonomy" id="148309"/>
    <lineage>
        <taxon>Eukaryota</taxon>
        <taxon>Metazoa</taxon>
        <taxon>Ecdysozoa</taxon>
        <taxon>Nematoda</taxon>
        <taxon>Chromadorea</taxon>
        <taxon>Rhabditida</taxon>
        <taxon>Rhabditina</taxon>
        <taxon>Rhabditomorpha</taxon>
        <taxon>Strongyloidea</taxon>
        <taxon>Metastrongylidae</taxon>
        <taxon>Parelaphostrongylus</taxon>
    </lineage>
</organism>
<protein>
    <submittedName>
        <fullName evidence="1">Uncharacterized protein</fullName>
    </submittedName>
</protein>
<evidence type="ECO:0000313" key="2">
    <source>
        <dbReference type="Proteomes" id="UP001196413"/>
    </source>
</evidence>
<evidence type="ECO:0000313" key="1">
    <source>
        <dbReference type="EMBL" id="KAJ1369134.1"/>
    </source>
</evidence>